<dbReference type="RefSeq" id="WP_106355278.1">
    <property type="nucleotide sequence ID" value="NZ_PVTP01000002.1"/>
</dbReference>
<keyword evidence="1" id="KW-0805">Transcription regulation</keyword>
<dbReference type="EMBL" id="PVTP01000002">
    <property type="protein sequence ID" value="PRY79777.1"/>
    <property type="molecule type" value="Genomic_DNA"/>
</dbReference>
<dbReference type="OrthoDB" id="9800350at2"/>
<gene>
    <name evidence="5" type="ORF">CLV80_102425</name>
</gene>
<evidence type="ECO:0000256" key="2">
    <source>
        <dbReference type="ARBA" id="ARBA00023125"/>
    </source>
</evidence>
<evidence type="ECO:0000256" key="1">
    <source>
        <dbReference type="ARBA" id="ARBA00023015"/>
    </source>
</evidence>
<dbReference type="SUPFAM" id="SSF46785">
    <property type="entry name" value="Winged helix' DNA-binding domain"/>
    <property type="match status" value="1"/>
</dbReference>
<evidence type="ECO:0000259" key="4">
    <source>
        <dbReference type="PROSITE" id="PS51118"/>
    </source>
</evidence>
<evidence type="ECO:0000256" key="3">
    <source>
        <dbReference type="ARBA" id="ARBA00023163"/>
    </source>
</evidence>
<protein>
    <submittedName>
        <fullName evidence="5">DNA-binding HxlR family transcriptional regulator</fullName>
    </submittedName>
</protein>
<keyword evidence="3" id="KW-0804">Transcription</keyword>
<organism evidence="5 6">
    <name type="scientific">Yoonia maritima</name>
    <dbReference type="NCBI Taxonomy" id="1435347"/>
    <lineage>
        <taxon>Bacteria</taxon>
        <taxon>Pseudomonadati</taxon>
        <taxon>Pseudomonadota</taxon>
        <taxon>Alphaproteobacteria</taxon>
        <taxon>Rhodobacterales</taxon>
        <taxon>Paracoccaceae</taxon>
        <taxon>Yoonia</taxon>
    </lineage>
</organism>
<keyword evidence="2 5" id="KW-0238">DNA-binding</keyword>
<dbReference type="PANTHER" id="PTHR33204:SF39">
    <property type="entry name" value="TRANSCRIPTIONAL REGULATORY PROTEIN"/>
    <property type="match status" value="1"/>
</dbReference>
<keyword evidence="6" id="KW-1185">Reference proteome</keyword>
<dbReference type="Gene3D" id="1.10.10.10">
    <property type="entry name" value="Winged helix-like DNA-binding domain superfamily/Winged helix DNA-binding domain"/>
    <property type="match status" value="1"/>
</dbReference>
<proteinExistence type="predicted"/>
<feature type="domain" description="HTH hxlR-type" evidence="4">
    <location>
        <begin position="22"/>
        <end position="120"/>
    </location>
</feature>
<dbReference type="PROSITE" id="PS51118">
    <property type="entry name" value="HTH_HXLR"/>
    <property type="match status" value="1"/>
</dbReference>
<dbReference type="InterPro" id="IPR002577">
    <property type="entry name" value="HTH_HxlR"/>
</dbReference>
<sequence length="129" mass="14915">MRDLMTDRIEQWKARGFDPNNCPVRMVLDHVAAKWTSLILLELEKEPQRFNALGRALPDISKRMLTQSLRDLERDGMVRRKVYDTKPPSVEYSLTDVGLSFMAPFSQLLDWAEKNQSQILAARSGYDKS</sequence>
<evidence type="ECO:0000313" key="5">
    <source>
        <dbReference type="EMBL" id="PRY79777.1"/>
    </source>
</evidence>
<dbReference type="Proteomes" id="UP000238007">
    <property type="component" value="Unassembled WGS sequence"/>
</dbReference>
<dbReference type="InterPro" id="IPR036390">
    <property type="entry name" value="WH_DNA-bd_sf"/>
</dbReference>
<reference evidence="5 6" key="1">
    <citation type="submission" date="2018-03" db="EMBL/GenBank/DDBJ databases">
        <title>Genomic Encyclopedia of Archaeal and Bacterial Type Strains, Phase II (KMG-II): from individual species to whole genera.</title>
        <authorList>
            <person name="Goeker M."/>
        </authorList>
    </citation>
    <scope>NUCLEOTIDE SEQUENCE [LARGE SCALE GENOMIC DNA]</scope>
    <source>
        <strain evidence="5 6">DSM 101533</strain>
    </source>
</reference>
<dbReference type="GO" id="GO:0003677">
    <property type="term" value="F:DNA binding"/>
    <property type="evidence" value="ECO:0007669"/>
    <property type="project" value="UniProtKB-KW"/>
</dbReference>
<dbReference type="Pfam" id="PF01638">
    <property type="entry name" value="HxlR"/>
    <property type="match status" value="1"/>
</dbReference>
<dbReference type="InterPro" id="IPR036388">
    <property type="entry name" value="WH-like_DNA-bd_sf"/>
</dbReference>
<dbReference type="AlphaFoldDB" id="A0A2T0W444"/>
<accession>A0A2T0W444</accession>
<comment type="caution">
    <text evidence="5">The sequence shown here is derived from an EMBL/GenBank/DDBJ whole genome shotgun (WGS) entry which is preliminary data.</text>
</comment>
<name>A0A2T0W444_9RHOB</name>
<dbReference type="PANTHER" id="PTHR33204">
    <property type="entry name" value="TRANSCRIPTIONAL REGULATOR, MARR FAMILY"/>
    <property type="match status" value="1"/>
</dbReference>
<evidence type="ECO:0000313" key="6">
    <source>
        <dbReference type="Proteomes" id="UP000238007"/>
    </source>
</evidence>